<dbReference type="CDD" id="cd07377">
    <property type="entry name" value="WHTH_GntR"/>
    <property type="match status" value="1"/>
</dbReference>
<dbReference type="InterPro" id="IPR000524">
    <property type="entry name" value="Tscrpt_reg_HTH_GntR"/>
</dbReference>
<dbReference type="STRING" id="1123014.SAMN02745746_03304"/>
<gene>
    <name evidence="5" type="ORF">SAMN02745746_03304</name>
</gene>
<dbReference type="Gene3D" id="1.10.10.10">
    <property type="entry name" value="Winged helix-like DNA-binding domain superfamily/Winged helix DNA-binding domain"/>
    <property type="match status" value="1"/>
</dbReference>
<keyword evidence="3" id="KW-0804">Transcription</keyword>
<dbReference type="SUPFAM" id="SSF48008">
    <property type="entry name" value="GntR ligand-binding domain-like"/>
    <property type="match status" value="1"/>
</dbReference>
<dbReference type="InterPro" id="IPR036390">
    <property type="entry name" value="WH_DNA-bd_sf"/>
</dbReference>
<dbReference type="SUPFAM" id="SSF46785">
    <property type="entry name" value="Winged helix' DNA-binding domain"/>
    <property type="match status" value="1"/>
</dbReference>
<keyword evidence="2 5" id="KW-0238">DNA-binding</keyword>
<dbReference type="AlphaFoldDB" id="A0A1Y6C5P9"/>
<dbReference type="EMBL" id="FXAG01000021">
    <property type="protein sequence ID" value="SMF44436.1"/>
    <property type="molecule type" value="Genomic_DNA"/>
</dbReference>
<evidence type="ECO:0000256" key="3">
    <source>
        <dbReference type="ARBA" id="ARBA00023163"/>
    </source>
</evidence>
<dbReference type="Gene3D" id="1.20.120.530">
    <property type="entry name" value="GntR ligand-binding domain-like"/>
    <property type="match status" value="1"/>
</dbReference>
<proteinExistence type="predicted"/>
<evidence type="ECO:0000313" key="6">
    <source>
        <dbReference type="Proteomes" id="UP000192920"/>
    </source>
</evidence>
<dbReference type="SMART" id="SM00895">
    <property type="entry name" value="FCD"/>
    <property type="match status" value="1"/>
</dbReference>
<keyword evidence="6" id="KW-1185">Reference proteome</keyword>
<dbReference type="GO" id="GO:0003700">
    <property type="term" value="F:DNA-binding transcription factor activity"/>
    <property type="evidence" value="ECO:0007669"/>
    <property type="project" value="InterPro"/>
</dbReference>
<evidence type="ECO:0000256" key="1">
    <source>
        <dbReference type="ARBA" id="ARBA00023015"/>
    </source>
</evidence>
<dbReference type="GO" id="GO:0003677">
    <property type="term" value="F:DNA binding"/>
    <property type="evidence" value="ECO:0007669"/>
    <property type="project" value="UniProtKB-KW"/>
</dbReference>
<dbReference type="PROSITE" id="PS50949">
    <property type="entry name" value="HTH_GNTR"/>
    <property type="match status" value="1"/>
</dbReference>
<evidence type="ECO:0000256" key="2">
    <source>
        <dbReference type="ARBA" id="ARBA00023125"/>
    </source>
</evidence>
<name>A0A1Y6C5P9_9NEIS</name>
<organism evidence="5 6">
    <name type="scientific">Pseudogulbenkiania subflava DSM 22618</name>
    <dbReference type="NCBI Taxonomy" id="1123014"/>
    <lineage>
        <taxon>Bacteria</taxon>
        <taxon>Pseudomonadati</taxon>
        <taxon>Pseudomonadota</taxon>
        <taxon>Betaproteobacteria</taxon>
        <taxon>Neisseriales</taxon>
        <taxon>Chromobacteriaceae</taxon>
        <taxon>Pseudogulbenkiania</taxon>
    </lineage>
</organism>
<protein>
    <submittedName>
        <fullName evidence="5">DNA-binding transcriptional regulator, GntR family</fullName>
    </submittedName>
</protein>
<evidence type="ECO:0000259" key="4">
    <source>
        <dbReference type="PROSITE" id="PS50949"/>
    </source>
</evidence>
<dbReference type="PANTHER" id="PTHR43537:SF24">
    <property type="entry name" value="GLUCONATE OPERON TRANSCRIPTIONAL REPRESSOR"/>
    <property type="match status" value="1"/>
</dbReference>
<dbReference type="InterPro" id="IPR036388">
    <property type="entry name" value="WH-like_DNA-bd_sf"/>
</dbReference>
<dbReference type="SMART" id="SM00345">
    <property type="entry name" value="HTH_GNTR"/>
    <property type="match status" value="1"/>
</dbReference>
<reference evidence="6" key="1">
    <citation type="submission" date="2017-04" db="EMBL/GenBank/DDBJ databases">
        <authorList>
            <person name="Varghese N."/>
            <person name="Submissions S."/>
        </authorList>
    </citation>
    <scope>NUCLEOTIDE SEQUENCE [LARGE SCALE GENOMIC DNA]</scope>
    <source>
        <strain evidence="6">DSM 22618</strain>
    </source>
</reference>
<dbReference type="PANTHER" id="PTHR43537">
    <property type="entry name" value="TRANSCRIPTIONAL REGULATOR, GNTR FAMILY"/>
    <property type="match status" value="1"/>
</dbReference>
<dbReference type="Pfam" id="PF00392">
    <property type="entry name" value="GntR"/>
    <property type="match status" value="1"/>
</dbReference>
<dbReference type="RefSeq" id="WP_234986022.1">
    <property type="nucleotide sequence ID" value="NZ_FXAG01000021.1"/>
</dbReference>
<dbReference type="Proteomes" id="UP000192920">
    <property type="component" value="Unassembled WGS sequence"/>
</dbReference>
<feature type="domain" description="HTH gntR-type" evidence="4">
    <location>
        <begin position="16"/>
        <end position="83"/>
    </location>
</feature>
<dbReference type="Pfam" id="PF07729">
    <property type="entry name" value="FCD"/>
    <property type="match status" value="1"/>
</dbReference>
<dbReference type="InterPro" id="IPR008920">
    <property type="entry name" value="TF_FadR/GntR_C"/>
</dbReference>
<evidence type="ECO:0000313" key="5">
    <source>
        <dbReference type="EMBL" id="SMF44436.1"/>
    </source>
</evidence>
<dbReference type="PRINTS" id="PR00035">
    <property type="entry name" value="HTHGNTR"/>
</dbReference>
<keyword evidence="1" id="KW-0805">Transcription regulation</keyword>
<accession>A0A1Y6C5P9</accession>
<sequence>MSPKGSSSLKIDRSVKTLRELTLEKMRDAILSAYFKPGERLVERSLCEELGVSRSIVREVLRHLETEGLVESIPHQGPVVATLDTDKAAQIYEIRALLEGHAARLCAERADDETIERLAAINEEIQAAFARNDFHEVLASTSAFYELMFEGSGQTMAWEIVQSLNARINRLRAMTISSAGRATEAAAEMRLLRSSGAMPSLRMTRRWLTSGVLPISLLESWPKWPTPARRPISRRRPWPASPDSCPVNAGGHVLAAPFSPPCAAFSRPASRSSFRSTAPAVQAVSVGHRARQTLPVRSSNIFAGMLLDVMAATHYIDGRYSNYLCVYRSFIGGQPCNAT</sequence>
<dbReference type="InterPro" id="IPR011711">
    <property type="entry name" value="GntR_C"/>
</dbReference>